<sequence>MHEAEDKKFEEFKIKRRQEAEAKRQREFAQLKKKINDQSMMLYIKHFRLFTDYIKEAEFNDPLKHALTRRDLFVSWYEKFLIGLKEDIERSENFIQSREMRQNEARANSYLGSVTSGSGVGPLNINNPTTGPGAGGERRISTSSGSSSGGTSGGFRRSTSSSNLKLDSAIADQLNLAVVHDNKTIMILLWYLQIQKKLLNQPNLIHQDIQMRLASVDSLNLDPSIVPDIPETCIVTLPKMSHFTKNINDRNKDLIANSILASNVEFVDGWLMRHDNMKVHTNLVTITDEFKVLTDVQKKGYLTRDLMTENPEFASPMLDNEFLSKNLNKDEMKFMENYSSFTSKSTAFLPFRNETQSCLVCADLSVLVSDVTQLSDTLFEFKRVLKPGGFLQLNLWDLDLFSKNASVNFVPQDCFEALRNKIWEKAVKFAKDRNLMIPNITSVIIPLLKMVGFKKIKYAYVAYPQISTLHEDVENAANTGTGTGSSGANSDSPTPMRSTPESTSNNMMGGNRDRINDGGAELIDKEQKGYKDPRCQWTPNAIKLKKNWKPKKKQVGSISGASGSGFTADELLRRGSAFTNTGKSAGSTPAIGSSSMFIQNSQTQSLGLGMGMGMGFSPGSEYDRRGSATTRRGSITTQDTTNSSLSDSNSLYGSSYANAAAAYGSSPGGGFSTAERHQYQQRQQQQHLAKLQLLDSKIENFKSIDYELLRFIKLFIDYKLHGFDGELVKQEFGSELDCCVSGVGAGGSGRSGSNGSGSGINGSAGNIHDGVRNEGFTYMMVLTAEK</sequence>
<protein>
    <submittedName>
        <fullName evidence="1">Unnamed protein product</fullName>
    </submittedName>
</protein>
<keyword evidence="2" id="KW-1185">Reference proteome</keyword>
<accession>A0ACB5SVD7</accession>
<dbReference type="Proteomes" id="UP001165064">
    <property type="component" value="Unassembled WGS sequence"/>
</dbReference>
<proteinExistence type="predicted"/>
<organism evidence="1 2">
    <name type="scientific">Ambrosiozyma monospora</name>
    <name type="common">Yeast</name>
    <name type="synonym">Endomycopsis monosporus</name>
    <dbReference type="NCBI Taxonomy" id="43982"/>
    <lineage>
        <taxon>Eukaryota</taxon>
        <taxon>Fungi</taxon>
        <taxon>Dikarya</taxon>
        <taxon>Ascomycota</taxon>
        <taxon>Saccharomycotina</taxon>
        <taxon>Pichiomycetes</taxon>
        <taxon>Pichiales</taxon>
        <taxon>Pichiaceae</taxon>
        <taxon>Ambrosiozyma</taxon>
    </lineage>
</organism>
<reference evidence="1" key="1">
    <citation type="submission" date="2023-04" db="EMBL/GenBank/DDBJ databases">
        <title>Ambrosiozyma monospora NBRC 10751.</title>
        <authorList>
            <person name="Ichikawa N."/>
            <person name="Sato H."/>
            <person name="Tonouchi N."/>
        </authorList>
    </citation>
    <scope>NUCLEOTIDE SEQUENCE</scope>
    <source>
        <strain evidence="1">NBRC 10751</strain>
    </source>
</reference>
<gene>
    <name evidence="1" type="ORF">Amon02_000156800</name>
</gene>
<name>A0ACB5SVD7_AMBMO</name>
<evidence type="ECO:0000313" key="2">
    <source>
        <dbReference type="Proteomes" id="UP001165064"/>
    </source>
</evidence>
<evidence type="ECO:0000313" key="1">
    <source>
        <dbReference type="EMBL" id="GME73893.1"/>
    </source>
</evidence>
<dbReference type="EMBL" id="BSXS01000785">
    <property type="protein sequence ID" value="GME73893.1"/>
    <property type="molecule type" value="Genomic_DNA"/>
</dbReference>
<comment type="caution">
    <text evidence="1">The sequence shown here is derived from an EMBL/GenBank/DDBJ whole genome shotgun (WGS) entry which is preliminary data.</text>
</comment>